<dbReference type="OrthoDB" id="1572276at2759"/>
<evidence type="ECO:0000259" key="2">
    <source>
        <dbReference type="Pfam" id="PF10536"/>
    </source>
</evidence>
<dbReference type="AlphaFoldDB" id="A0A834ZX91"/>
<evidence type="ECO:0000313" key="4">
    <source>
        <dbReference type="Proteomes" id="UP000655225"/>
    </source>
</evidence>
<feature type="compositionally biased region" description="Basic and acidic residues" evidence="1">
    <location>
        <begin position="474"/>
        <end position="484"/>
    </location>
</feature>
<evidence type="ECO:0000313" key="3">
    <source>
        <dbReference type="EMBL" id="KAF8410706.1"/>
    </source>
</evidence>
<accession>A0A834ZX91</accession>
<dbReference type="InterPro" id="IPR019557">
    <property type="entry name" value="AminoTfrase-like_pln_mobile"/>
</dbReference>
<evidence type="ECO:0000256" key="1">
    <source>
        <dbReference type="SAM" id="MobiDB-lite"/>
    </source>
</evidence>
<organism evidence="3 4">
    <name type="scientific">Tetracentron sinense</name>
    <name type="common">Spur-leaf</name>
    <dbReference type="NCBI Taxonomy" id="13715"/>
    <lineage>
        <taxon>Eukaryota</taxon>
        <taxon>Viridiplantae</taxon>
        <taxon>Streptophyta</taxon>
        <taxon>Embryophyta</taxon>
        <taxon>Tracheophyta</taxon>
        <taxon>Spermatophyta</taxon>
        <taxon>Magnoliopsida</taxon>
        <taxon>Trochodendrales</taxon>
        <taxon>Trochodendraceae</taxon>
        <taxon>Tetracentron</taxon>
    </lineage>
</organism>
<sequence>MVKEEEEEESETLVDERKDYMLPFIGGKPTLRTARFLKPSVKSIHEAAQVPVFSKTLGYEKLVKCPSKVFFRGWRHPMKKWKQWVDLLLPLYKPLWEQIGIYESIMSSTSEIRRDSSLFFGLAELWCPETNTFIFPWGEATMTLEDMLILGGFSVLGKPVCSPLESRELEEIEEEMIEEHRRVGSGKSKKAAHQAWMNHFMESGSKLEHMAFLSLWLSRYVFPAFPFDTTRKGVFLIAINLARGTQMALAPAVLATLYRDLRFLKEQVMGKIGDSDSNSGMPITLGAPLQLMQLWAWERFPILQPKLNNLQSCEPISTRWHKSSSKLKLESVRMTMNSANSFQWRPYAPFVENCQSHLFYREKEEWVSNGSSLDKELQSFARFLRVCELVGLDCIEQYLPHRVAMQFGMDQDLPGDVPRVNVNSEVAWETYDKPTREAKLYIPSRHFESDVTTRYFEWRKRSMSGRQDAVKDIFEKKKNSEVPKRVPQKSNGNHKESYGSAPPGFHCKYNKVELQDSSDEDALTISDMSRLRRKQVSPGKEAASSAKPSSGTQSQSIASLITKSDVVRKRNSSMLGTESAMEMDNERKLRSRVLNPLSTNDYKEGEKSRGTTQVPGLELEARICRLEILIAGLKAKVGSKVERKPTRDGPSPT</sequence>
<gene>
    <name evidence="3" type="ORF">HHK36_003240</name>
</gene>
<dbReference type="PANTHER" id="PTHR46033:SF67">
    <property type="entry name" value="AMINOTRANSFERASE-LIKE, PLANT MOBILE DOMAIN FAMILY PROTEIN"/>
    <property type="match status" value="1"/>
</dbReference>
<dbReference type="InterPro" id="IPR044824">
    <property type="entry name" value="MAIN-like"/>
</dbReference>
<feature type="region of interest" description="Disordered" evidence="1">
    <location>
        <begin position="474"/>
        <end position="504"/>
    </location>
</feature>
<dbReference type="Proteomes" id="UP000655225">
    <property type="component" value="Unassembled WGS sequence"/>
</dbReference>
<feature type="domain" description="Aminotransferase-like plant mobile" evidence="2">
    <location>
        <begin position="100"/>
        <end position="458"/>
    </location>
</feature>
<dbReference type="PANTHER" id="PTHR46033">
    <property type="entry name" value="PROTEIN MAIN-LIKE 2"/>
    <property type="match status" value="1"/>
</dbReference>
<comment type="caution">
    <text evidence="3">The sequence shown here is derived from an EMBL/GenBank/DDBJ whole genome shotgun (WGS) entry which is preliminary data.</text>
</comment>
<name>A0A834ZX91_TETSI</name>
<protein>
    <recommendedName>
        <fullName evidence="2">Aminotransferase-like plant mobile domain-containing protein</fullName>
    </recommendedName>
</protein>
<keyword evidence="4" id="KW-1185">Reference proteome</keyword>
<dbReference type="Pfam" id="PF10536">
    <property type="entry name" value="PMD"/>
    <property type="match status" value="1"/>
</dbReference>
<reference evidence="3 4" key="1">
    <citation type="submission" date="2020-04" db="EMBL/GenBank/DDBJ databases">
        <title>Plant Genome Project.</title>
        <authorList>
            <person name="Zhang R.-G."/>
        </authorList>
    </citation>
    <scope>NUCLEOTIDE SEQUENCE [LARGE SCALE GENOMIC DNA]</scope>
    <source>
        <strain evidence="3">YNK0</strain>
        <tissue evidence="3">Leaf</tissue>
    </source>
</reference>
<feature type="compositionally biased region" description="Polar residues" evidence="1">
    <location>
        <begin position="546"/>
        <end position="562"/>
    </location>
</feature>
<dbReference type="OMA" id="NIVAMQF"/>
<proteinExistence type="predicted"/>
<dbReference type="GO" id="GO:0010073">
    <property type="term" value="P:meristem maintenance"/>
    <property type="evidence" value="ECO:0007669"/>
    <property type="project" value="InterPro"/>
</dbReference>
<dbReference type="EMBL" id="JABCRI010000002">
    <property type="protein sequence ID" value="KAF8410706.1"/>
    <property type="molecule type" value="Genomic_DNA"/>
</dbReference>
<feature type="region of interest" description="Disordered" evidence="1">
    <location>
        <begin position="526"/>
        <end position="587"/>
    </location>
</feature>